<dbReference type="InterPro" id="IPR000504">
    <property type="entry name" value="RRM_dom"/>
</dbReference>
<dbReference type="Gene3D" id="3.30.70.330">
    <property type="match status" value="5"/>
</dbReference>
<dbReference type="CDD" id="cd00590">
    <property type="entry name" value="RRM_SF"/>
    <property type="match status" value="5"/>
</dbReference>
<dbReference type="InterPro" id="IPR029063">
    <property type="entry name" value="SAM-dependent_MTases_sf"/>
</dbReference>
<dbReference type="EMBL" id="CAXAMN010006792">
    <property type="protein sequence ID" value="CAK9019252.1"/>
    <property type="molecule type" value="Genomic_DNA"/>
</dbReference>
<dbReference type="InterPro" id="IPR012677">
    <property type="entry name" value="Nucleotide-bd_a/b_plait_sf"/>
</dbReference>
<dbReference type="PANTHER" id="PTHR48025">
    <property type="entry name" value="OS02G0815200 PROTEIN"/>
    <property type="match status" value="1"/>
</dbReference>
<feature type="domain" description="RRM" evidence="4">
    <location>
        <begin position="1003"/>
        <end position="1082"/>
    </location>
</feature>
<dbReference type="SUPFAM" id="SSF53335">
    <property type="entry name" value="S-adenosyl-L-methionine-dependent methyltransferases"/>
    <property type="match status" value="1"/>
</dbReference>
<evidence type="ECO:0000313" key="6">
    <source>
        <dbReference type="Proteomes" id="UP001642484"/>
    </source>
</evidence>
<dbReference type="Gene3D" id="3.40.50.150">
    <property type="entry name" value="Vaccinia Virus protein VP39"/>
    <property type="match status" value="1"/>
</dbReference>
<keyword evidence="1 2" id="KW-0694">RNA-binding</keyword>
<dbReference type="InterPro" id="IPR050502">
    <property type="entry name" value="Euk_RNA-bind_prot"/>
</dbReference>
<evidence type="ECO:0000256" key="2">
    <source>
        <dbReference type="PROSITE-ProRule" id="PRU00176"/>
    </source>
</evidence>
<feature type="domain" description="RRM" evidence="4">
    <location>
        <begin position="438"/>
        <end position="522"/>
    </location>
</feature>
<sequence length="1083" mass="121506">MDEFDEPVAHLEQPLTDDVKSSEPVFWGKKWHEGGFEKNVIHFDKTAKVMRDIFDATQGFQKELGSRYTFLDIACAPGGFSRFLCSDSRCQKGWGISLPVTEGGFRLLFTWTHADERKFQVKFRDMLTLEPEDCCEHQVDLVISDAQYLPLRKADQPGPDPALAKSQSVNPALGIWALLFQQLRLGLCNLRNGGVMMFRLNCKDGNVDWYFDSVCQVLAMVDRVFESMVLFKSGKSHQSDGTAYIICRGFCRCEFEAMQGSEILRKSIMVSRYELEVAALGTSPMFRRITASREVRARTRELFSLVDDAIARYKDQASFSYASTVKEWRCARSVPSLRRKVRSTMGSVMPMVASRLAVKQLEDAAQDMEDLSKTFGDEASLRCQEAMKKLKARAKEIQNVIQAAQQTSTEEIEAETFEASVFDDGWARTTEPEPASSEYLHVTGLLQGIEETTLQRCFSRAGKVAEIRFLPQDQAMGSRCAALVKMSSLEDSKAAREKLDGVIPEGTGFEMERNLMITFQVKNGVQVCDHLFVRGIPSAVQKHQIASLFNRFGQVLWSTILPPRIGEDDRCALVQMASSDEAQNAIQALNWTSSSALMPAMMVRYAGPKVFVALQRTEGIHEEGEEGSEEDEDFAHYGVIEEAPKPAFQPLKERPHDLGSRWKKAEEEEWDGPEGTRLWGWAMQPVKEQEEFPELPSETQVHAEDLTESREVESWEELGETEPCEVLCMRNPPSGLPDSVMQMWFKPYGHVVDMRPMDMEADDDSLAFIVQMSCKEEAINAFDALNGKSIMRGRPLNLSYWHGAAEKTGALDRGRLLAAARQLAFQKKEAFVAAESEAVKEELEANISHVLCLRDPPDFPESVMRVWFAPYGQMVEMRRLEDADTSRAFLVKMSNEDEAAAAFHALNSKCITGKKLDISYWHGEGRGDPVHQRPPEVMPEKANGHVPGPGVGIDNQQLLEACKVALQARSRRLQSGDDQVAPKGDVESWEDLDEEDVDDGPTDSLCVSGVPPGIQEMVMQFWFKPYGRVQELRPLSSAEVSDGKPAFLVRMGDVKEATAAMSKLDGKPIMKGSPLVVRYWHGR</sequence>
<gene>
    <name evidence="5" type="ORF">CCMP2556_LOCUS13599</name>
</gene>
<dbReference type="Pfam" id="PF01728">
    <property type="entry name" value="FtsJ"/>
    <property type="match status" value="1"/>
</dbReference>
<dbReference type="SUPFAM" id="SSF54928">
    <property type="entry name" value="RNA-binding domain, RBD"/>
    <property type="match status" value="3"/>
</dbReference>
<dbReference type="InterPro" id="IPR035979">
    <property type="entry name" value="RBD_domain_sf"/>
</dbReference>
<organism evidence="5 6">
    <name type="scientific">Durusdinium trenchii</name>
    <dbReference type="NCBI Taxonomy" id="1381693"/>
    <lineage>
        <taxon>Eukaryota</taxon>
        <taxon>Sar</taxon>
        <taxon>Alveolata</taxon>
        <taxon>Dinophyceae</taxon>
        <taxon>Suessiales</taxon>
        <taxon>Symbiodiniaceae</taxon>
        <taxon>Durusdinium</taxon>
    </lineage>
</organism>
<evidence type="ECO:0000256" key="3">
    <source>
        <dbReference type="SAM" id="MobiDB-lite"/>
    </source>
</evidence>
<dbReference type="PANTHER" id="PTHR48025:SF1">
    <property type="entry name" value="RRM DOMAIN-CONTAINING PROTEIN"/>
    <property type="match status" value="1"/>
</dbReference>
<name>A0ABP0JZ46_9DINO</name>
<feature type="domain" description="RRM" evidence="4">
    <location>
        <begin position="529"/>
        <end position="617"/>
    </location>
</feature>
<evidence type="ECO:0000256" key="1">
    <source>
        <dbReference type="ARBA" id="ARBA00022884"/>
    </source>
</evidence>
<evidence type="ECO:0000313" key="5">
    <source>
        <dbReference type="EMBL" id="CAK9019252.1"/>
    </source>
</evidence>
<comment type="caution">
    <text evidence="5">The sequence shown here is derived from an EMBL/GenBank/DDBJ whole genome shotgun (WGS) entry which is preliminary data.</text>
</comment>
<keyword evidence="6" id="KW-1185">Reference proteome</keyword>
<accession>A0ABP0JZ46</accession>
<protein>
    <recommendedName>
        <fullName evidence="4">RRM domain-containing protein</fullName>
    </recommendedName>
</protein>
<proteinExistence type="predicted"/>
<dbReference type="InterPro" id="IPR002877">
    <property type="entry name" value="RNA_MeTrfase_FtsJ_dom"/>
</dbReference>
<reference evidence="5 6" key="1">
    <citation type="submission" date="2024-02" db="EMBL/GenBank/DDBJ databases">
        <authorList>
            <person name="Chen Y."/>
            <person name="Shah S."/>
            <person name="Dougan E. K."/>
            <person name="Thang M."/>
            <person name="Chan C."/>
        </authorList>
    </citation>
    <scope>NUCLEOTIDE SEQUENCE [LARGE SCALE GENOMIC DNA]</scope>
</reference>
<evidence type="ECO:0000259" key="4">
    <source>
        <dbReference type="PROSITE" id="PS50102"/>
    </source>
</evidence>
<dbReference type="SMART" id="SM00360">
    <property type="entry name" value="RRM"/>
    <property type="match status" value="5"/>
</dbReference>
<dbReference type="Pfam" id="PF00076">
    <property type="entry name" value="RRM_1"/>
    <property type="match status" value="2"/>
</dbReference>
<dbReference type="PROSITE" id="PS50102">
    <property type="entry name" value="RRM"/>
    <property type="match status" value="3"/>
</dbReference>
<dbReference type="Proteomes" id="UP001642484">
    <property type="component" value="Unassembled WGS sequence"/>
</dbReference>
<feature type="region of interest" description="Disordered" evidence="3">
    <location>
        <begin position="973"/>
        <end position="1001"/>
    </location>
</feature>
<feature type="region of interest" description="Disordered" evidence="3">
    <location>
        <begin position="690"/>
        <end position="709"/>
    </location>
</feature>
<feature type="compositionally biased region" description="Acidic residues" evidence="3">
    <location>
        <begin position="987"/>
        <end position="1001"/>
    </location>
</feature>